<evidence type="ECO:0000256" key="1">
    <source>
        <dbReference type="SAM" id="SignalP"/>
    </source>
</evidence>
<dbReference type="VEuPathDB" id="MicrosporidiaDB:THOM_3124"/>
<dbReference type="HOGENOM" id="CLU_912725_0_0_1"/>
<dbReference type="EMBL" id="JH994095">
    <property type="protein sequence ID" value="ELQ73984.1"/>
    <property type="molecule type" value="Genomic_DNA"/>
</dbReference>
<accession>L7JRC1</accession>
<feature type="signal peptide" evidence="1">
    <location>
        <begin position="1"/>
        <end position="16"/>
    </location>
</feature>
<dbReference type="AlphaFoldDB" id="L7JRC1"/>
<dbReference type="Proteomes" id="UP000011185">
    <property type="component" value="Unassembled WGS sequence"/>
</dbReference>
<gene>
    <name evidence="2" type="ORF">THOM_3124</name>
</gene>
<feature type="chain" id="PRO_5003979058" evidence="1">
    <location>
        <begin position="17"/>
        <end position="305"/>
    </location>
</feature>
<dbReference type="InParanoid" id="L7JRC1"/>
<sequence length="305" mass="35438">MYLSLYLFHFVVFASAAEDTSHAMTLCCLESGKFCESVSTDQYTSHSIRERVNEEIKPKLKAVKEKCENIYKVVSTCEVEHFRVNTSLILSLYGIITDVMARSWEDEAKLVIHFVYYVQEILLNAKYDTFNLYQPTDYQFSQTYYDLYLRTGNNFRHVINKYCLTNLQDDQNWHIINASVDFMENICDYLLTIHCDVQSAMRFSIKFFTLNFVNQGLVFLNKIISVFVDGYQTSYMTEACLCGVRIITSRLYVASSNEHTLCTLCLMEKWMGPQENLTGCASENIIKKFEAFCTHKSSNKKNEDN</sequence>
<dbReference type="OrthoDB" id="10523025at2759"/>
<name>L7JRC1_TRAHO</name>
<protein>
    <submittedName>
        <fullName evidence="2">Uncharacterized protein</fullName>
    </submittedName>
</protein>
<keyword evidence="1" id="KW-0732">Signal</keyword>
<proteinExistence type="predicted"/>
<evidence type="ECO:0000313" key="2">
    <source>
        <dbReference type="EMBL" id="ELQ73984.1"/>
    </source>
</evidence>
<dbReference type="OMA" id="MENICDY"/>
<reference evidence="2 3" key="1">
    <citation type="journal article" date="2012" name="PLoS Pathog.">
        <title>The genome of the obligate intracellular parasite Trachipleistophora hominis: new insights into microsporidian genome dynamics and reductive evolution.</title>
        <authorList>
            <person name="Heinz E."/>
            <person name="Williams T.A."/>
            <person name="Nakjang S."/>
            <person name="Noel C.J."/>
            <person name="Swan D.C."/>
            <person name="Goldberg A.V."/>
            <person name="Harris S.R."/>
            <person name="Weinmaier T."/>
            <person name="Markert S."/>
            <person name="Becher D."/>
            <person name="Bernhardt J."/>
            <person name="Dagan T."/>
            <person name="Hacker C."/>
            <person name="Lucocq J.M."/>
            <person name="Schweder T."/>
            <person name="Rattei T."/>
            <person name="Hall N."/>
            <person name="Hirt R.P."/>
            <person name="Embley T.M."/>
        </authorList>
    </citation>
    <scope>NUCLEOTIDE SEQUENCE [LARGE SCALE GENOMIC DNA]</scope>
</reference>
<evidence type="ECO:0000313" key="3">
    <source>
        <dbReference type="Proteomes" id="UP000011185"/>
    </source>
</evidence>
<keyword evidence="3" id="KW-1185">Reference proteome</keyword>
<organism evidence="2 3">
    <name type="scientific">Trachipleistophora hominis</name>
    <name type="common">Microsporidian parasite</name>
    <dbReference type="NCBI Taxonomy" id="72359"/>
    <lineage>
        <taxon>Eukaryota</taxon>
        <taxon>Fungi</taxon>
        <taxon>Fungi incertae sedis</taxon>
        <taxon>Microsporidia</taxon>
        <taxon>Pleistophoridae</taxon>
        <taxon>Trachipleistophora</taxon>
    </lineage>
</organism>